<sequence>MFWNYLVKRYAKKVVGELNEGKDPFTEEYEYERKSFLSGTTKVVKRRREKTIHDYVPEREKELIRYMRKKSYRMELVFSFCGMRLGWINIIKLVPVIGDICSLIFTLMVFNNIKKSIGNMPKDLQTHCLANIMIDFAFSLVPIVGDVVSIAFKPNCRNAMIIEEFLDSKYRKLKNVQDGSLRIRSPSSTANSIGDF</sequence>
<reference evidence="2 3" key="1">
    <citation type="submission" date="2020-07" db="EMBL/GenBank/DDBJ databases">
        <title>The yeast mating-type switching endonuclease HO is a domesticated member of an unorthodox homing genetic element family.</title>
        <authorList>
            <person name="Coughlan A.Y."/>
            <person name="Lombardi L."/>
            <person name="Braun-Galleani S."/>
            <person name="Martos A.R."/>
            <person name="Galeote V."/>
            <person name="Bigey F."/>
            <person name="Dequin S."/>
            <person name="Byrne K.P."/>
            <person name="Wolfe K.H."/>
        </authorList>
    </citation>
    <scope>NUCLEOTIDE SEQUENCE [LARGE SCALE GENOMIC DNA]</scope>
    <source>
        <strain evidence="2 3">NRRL Y-6702</strain>
    </source>
</reference>
<dbReference type="RefSeq" id="XP_037143748.1">
    <property type="nucleotide sequence ID" value="XM_037287853.1"/>
</dbReference>
<organism evidence="2 3">
    <name type="scientific">Zygotorulaspora mrakii</name>
    <name type="common">Zygosaccharomyces mrakii</name>
    <dbReference type="NCBI Taxonomy" id="42260"/>
    <lineage>
        <taxon>Eukaryota</taxon>
        <taxon>Fungi</taxon>
        <taxon>Dikarya</taxon>
        <taxon>Ascomycota</taxon>
        <taxon>Saccharomycotina</taxon>
        <taxon>Saccharomycetes</taxon>
        <taxon>Saccharomycetales</taxon>
        <taxon>Saccharomycetaceae</taxon>
        <taxon>Zygotorulaspora</taxon>
    </lineage>
</organism>
<dbReference type="PANTHER" id="PTHR35519">
    <property type="entry name" value="MEMBRANE PROTEINS"/>
    <property type="match status" value="1"/>
</dbReference>
<dbReference type="GeneID" id="59235718"/>
<keyword evidence="1" id="KW-1133">Transmembrane helix</keyword>
<keyword evidence="1" id="KW-0812">Transmembrane</keyword>
<protein>
    <recommendedName>
        <fullName evidence="4">DUF4112 domain-containing protein</fullName>
    </recommendedName>
</protein>
<evidence type="ECO:0000313" key="3">
    <source>
        <dbReference type="Proteomes" id="UP000509704"/>
    </source>
</evidence>
<dbReference type="PANTHER" id="PTHR35519:SF2">
    <property type="entry name" value="PH DOMAIN PROTEIN"/>
    <property type="match status" value="1"/>
</dbReference>
<accession>A0A7H9B069</accession>
<dbReference type="EMBL" id="CP058606">
    <property type="protein sequence ID" value="QLG72020.1"/>
    <property type="molecule type" value="Genomic_DNA"/>
</dbReference>
<gene>
    <name evidence="2" type="ORF">HG535_0C03730</name>
</gene>
<keyword evidence="3" id="KW-1185">Reference proteome</keyword>
<evidence type="ECO:0008006" key="4">
    <source>
        <dbReference type="Google" id="ProtNLM"/>
    </source>
</evidence>
<dbReference type="AlphaFoldDB" id="A0A7H9B069"/>
<evidence type="ECO:0000256" key="1">
    <source>
        <dbReference type="SAM" id="Phobius"/>
    </source>
</evidence>
<feature type="transmembrane region" description="Helical" evidence="1">
    <location>
        <begin position="132"/>
        <end position="152"/>
    </location>
</feature>
<keyword evidence="1" id="KW-0472">Membrane</keyword>
<dbReference type="InterPro" id="IPR025187">
    <property type="entry name" value="DUF4112"/>
</dbReference>
<feature type="transmembrane region" description="Helical" evidence="1">
    <location>
        <begin position="93"/>
        <end position="111"/>
    </location>
</feature>
<dbReference type="KEGG" id="zmk:HG535_0C03730"/>
<dbReference type="Proteomes" id="UP000509704">
    <property type="component" value="Chromosome 3"/>
</dbReference>
<evidence type="ECO:0000313" key="2">
    <source>
        <dbReference type="EMBL" id="QLG72020.1"/>
    </source>
</evidence>
<proteinExistence type="predicted"/>
<dbReference type="Pfam" id="PF13430">
    <property type="entry name" value="DUF4112"/>
    <property type="match status" value="1"/>
</dbReference>
<dbReference type="OrthoDB" id="2103474at2759"/>
<name>A0A7H9B069_ZYGMR</name>